<dbReference type="Proteomes" id="UP000315496">
    <property type="component" value="Chromosome 3"/>
</dbReference>
<keyword evidence="2" id="KW-1185">Reference proteome</keyword>
<accession>A0A4Z1SPE7</accession>
<proteinExistence type="predicted"/>
<protein>
    <submittedName>
        <fullName evidence="1">Uncharacterized protein</fullName>
    </submittedName>
</protein>
<name>A0A4Z1SPE7_GIAMU</name>
<reference evidence="1 2" key="1">
    <citation type="submission" date="2019-05" db="EMBL/GenBank/DDBJ databases">
        <title>The compact genome of Giardia muris reveals important steps in the evolution of intestinal protozoan parasites.</title>
        <authorList>
            <person name="Xu F."/>
            <person name="Jimenez-Gonzalez A."/>
            <person name="Einarsson E."/>
            <person name="Astvaldsson A."/>
            <person name="Peirasmaki D."/>
            <person name="Eckmann L."/>
            <person name="Andersson J.O."/>
            <person name="Svard S.G."/>
            <person name="Jerlstrom-Hultqvist J."/>
        </authorList>
    </citation>
    <scope>NUCLEOTIDE SEQUENCE [LARGE SCALE GENOMIC DNA]</scope>
    <source>
        <strain evidence="1 2">Roberts-Thomson</strain>
    </source>
</reference>
<dbReference type="EMBL" id="VDLU01000003">
    <property type="protein sequence ID" value="TNJ27520.1"/>
    <property type="molecule type" value="Genomic_DNA"/>
</dbReference>
<comment type="caution">
    <text evidence="1">The sequence shown here is derived from an EMBL/GenBank/DDBJ whole genome shotgun (WGS) entry which is preliminary data.</text>
</comment>
<dbReference type="AlphaFoldDB" id="A0A4Z1SPE7"/>
<gene>
    <name evidence="1" type="ORF">GMRT_10823</name>
</gene>
<sequence length="185" mass="20952">MTDWLPLAPSLAYYDHILRILQLTDCTVHEGVIDDCATIIFYPIRPDRQVINSPARTSALLIQPLHPFTHALAALLTTLVNLDPIPLVLKTFVDELHTCLPPHRGLRLMGHSQLRQAHNAVVQALGEQEDDTFLTCHYHLFLPRQYTTACSYKLNPWPGCDPRSFVAALEAQELPYRAFSVRTKC</sequence>
<evidence type="ECO:0000313" key="1">
    <source>
        <dbReference type="EMBL" id="TNJ27520.1"/>
    </source>
</evidence>
<dbReference type="VEuPathDB" id="GiardiaDB:GMRT_10823"/>
<organism evidence="1 2">
    <name type="scientific">Giardia muris</name>
    <dbReference type="NCBI Taxonomy" id="5742"/>
    <lineage>
        <taxon>Eukaryota</taxon>
        <taxon>Metamonada</taxon>
        <taxon>Diplomonadida</taxon>
        <taxon>Hexamitidae</taxon>
        <taxon>Giardiinae</taxon>
        <taxon>Giardia</taxon>
    </lineage>
</organism>
<evidence type="ECO:0000313" key="2">
    <source>
        <dbReference type="Proteomes" id="UP000315496"/>
    </source>
</evidence>